<evidence type="ECO:0000313" key="2">
    <source>
        <dbReference type="Proteomes" id="UP000504634"/>
    </source>
</evidence>
<sequence>MLKSLLLCLALCSSSWASSYIHVEDPELDDEMEAEESVNVPVKIAAVIQGTTTKPLKTHRSRRSSFFASMQSLLEDSVPQPARAVMGVGQTLVLKPVGMLATKFGIFPYQKQ</sequence>
<keyword evidence="1" id="KW-0732">Signal</keyword>
<dbReference type="AlphaFoldDB" id="A0A6J2UAJ9"/>
<evidence type="ECO:0000256" key="1">
    <source>
        <dbReference type="SAM" id="SignalP"/>
    </source>
</evidence>
<name>A0A6J2UAJ9_DROLE</name>
<proteinExistence type="predicted"/>
<gene>
    <name evidence="3" type="primary">LOC115632158</name>
</gene>
<dbReference type="RefSeq" id="XP_030385045.1">
    <property type="nucleotide sequence ID" value="XM_030529185.1"/>
</dbReference>
<protein>
    <submittedName>
        <fullName evidence="3">Uncharacterized protein LOC115632158</fullName>
    </submittedName>
</protein>
<dbReference type="Proteomes" id="UP000504634">
    <property type="component" value="Unplaced"/>
</dbReference>
<accession>A0A6J2UAJ9</accession>
<keyword evidence="2" id="KW-1185">Reference proteome</keyword>
<dbReference type="GeneID" id="115632158"/>
<feature type="chain" id="PRO_5026751868" evidence="1">
    <location>
        <begin position="18"/>
        <end position="112"/>
    </location>
</feature>
<feature type="signal peptide" evidence="1">
    <location>
        <begin position="1"/>
        <end position="17"/>
    </location>
</feature>
<evidence type="ECO:0000313" key="3">
    <source>
        <dbReference type="RefSeq" id="XP_030385045.1"/>
    </source>
</evidence>
<organism evidence="2 3">
    <name type="scientific">Drosophila lebanonensis</name>
    <name type="common">Fruit fly</name>
    <name type="synonym">Scaptodrosophila lebanonensis</name>
    <dbReference type="NCBI Taxonomy" id="7225"/>
    <lineage>
        <taxon>Eukaryota</taxon>
        <taxon>Metazoa</taxon>
        <taxon>Ecdysozoa</taxon>
        <taxon>Arthropoda</taxon>
        <taxon>Hexapoda</taxon>
        <taxon>Insecta</taxon>
        <taxon>Pterygota</taxon>
        <taxon>Neoptera</taxon>
        <taxon>Endopterygota</taxon>
        <taxon>Diptera</taxon>
        <taxon>Brachycera</taxon>
        <taxon>Muscomorpha</taxon>
        <taxon>Ephydroidea</taxon>
        <taxon>Drosophilidae</taxon>
        <taxon>Scaptodrosophila</taxon>
    </lineage>
</organism>
<reference evidence="3" key="1">
    <citation type="submission" date="2025-08" db="UniProtKB">
        <authorList>
            <consortium name="RefSeq"/>
        </authorList>
    </citation>
    <scope>IDENTIFICATION</scope>
    <source>
        <strain evidence="3">11010-0011.00</strain>
        <tissue evidence="3">Whole body</tissue>
    </source>
</reference>